<keyword evidence="2" id="KW-1133">Transmembrane helix</keyword>
<dbReference type="AlphaFoldDB" id="A0A197K8V4"/>
<proteinExistence type="predicted"/>
<dbReference type="OrthoDB" id="10429838at2759"/>
<gene>
    <name evidence="3" type="ORF">K457DRAFT_134946</name>
</gene>
<dbReference type="EMBL" id="KV442023">
    <property type="protein sequence ID" value="OAQ32844.1"/>
    <property type="molecule type" value="Genomic_DNA"/>
</dbReference>
<name>A0A197K8V4_9FUNG</name>
<keyword evidence="2" id="KW-0472">Membrane</keyword>
<accession>A0A197K8V4</accession>
<protein>
    <submittedName>
        <fullName evidence="3">Uncharacterized protein</fullName>
    </submittedName>
</protein>
<keyword evidence="4" id="KW-1185">Reference proteome</keyword>
<feature type="transmembrane region" description="Helical" evidence="2">
    <location>
        <begin position="12"/>
        <end position="32"/>
    </location>
</feature>
<dbReference type="Proteomes" id="UP000078512">
    <property type="component" value="Unassembled WGS sequence"/>
</dbReference>
<evidence type="ECO:0000256" key="1">
    <source>
        <dbReference type="SAM" id="MobiDB-lite"/>
    </source>
</evidence>
<evidence type="ECO:0000313" key="3">
    <source>
        <dbReference type="EMBL" id="OAQ32844.1"/>
    </source>
</evidence>
<evidence type="ECO:0000256" key="2">
    <source>
        <dbReference type="SAM" id="Phobius"/>
    </source>
</evidence>
<reference evidence="3 4" key="1">
    <citation type="submission" date="2016-05" db="EMBL/GenBank/DDBJ databases">
        <title>Genome sequencing reveals origins of a unique bacterial endosymbiosis in the earliest lineages of terrestrial Fungi.</title>
        <authorList>
            <consortium name="DOE Joint Genome Institute"/>
            <person name="Uehling J."/>
            <person name="Gryganskyi A."/>
            <person name="Hameed K."/>
            <person name="Tschaplinski T."/>
            <person name="Misztal P."/>
            <person name="Wu S."/>
            <person name="Desiro A."/>
            <person name="Vande Pol N."/>
            <person name="Du Z.-Y."/>
            <person name="Zienkiewicz A."/>
            <person name="Zienkiewicz K."/>
            <person name="Morin E."/>
            <person name="Tisserant E."/>
            <person name="Splivallo R."/>
            <person name="Hainaut M."/>
            <person name="Henrissat B."/>
            <person name="Ohm R."/>
            <person name="Kuo A."/>
            <person name="Yan J."/>
            <person name="Lipzen A."/>
            <person name="Nolan M."/>
            <person name="Labutti K."/>
            <person name="Barry K."/>
            <person name="Goldstein A."/>
            <person name="Labbe J."/>
            <person name="Schadt C."/>
            <person name="Tuskan G."/>
            <person name="Grigoriev I."/>
            <person name="Martin F."/>
            <person name="Vilgalys R."/>
            <person name="Bonito G."/>
        </authorList>
    </citation>
    <scope>NUCLEOTIDE SEQUENCE [LARGE SCALE GENOMIC DNA]</scope>
    <source>
        <strain evidence="3 4">AG-77</strain>
    </source>
</reference>
<feature type="region of interest" description="Disordered" evidence="1">
    <location>
        <begin position="43"/>
        <end position="77"/>
    </location>
</feature>
<keyword evidence="2" id="KW-0812">Transmembrane</keyword>
<organism evidence="3 4">
    <name type="scientific">Linnemannia elongata AG-77</name>
    <dbReference type="NCBI Taxonomy" id="1314771"/>
    <lineage>
        <taxon>Eukaryota</taxon>
        <taxon>Fungi</taxon>
        <taxon>Fungi incertae sedis</taxon>
        <taxon>Mucoromycota</taxon>
        <taxon>Mortierellomycotina</taxon>
        <taxon>Mortierellomycetes</taxon>
        <taxon>Mortierellales</taxon>
        <taxon>Mortierellaceae</taxon>
        <taxon>Linnemannia</taxon>
    </lineage>
</organism>
<sequence length="77" mass="8584">MDFKRYDWTVVGLGYAGVVVGMVILYCLLWKLHELKEFLGTRKERKGKVSGGEDGEREEVPLASDACLSAHVPRTTA</sequence>
<evidence type="ECO:0000313" key="4">
    <source>
        <dbReference type="Proteomes" id="UP000078512"/>
    </source>
</evidence>